<gene>
    <name evidence="9 10" type="primary">cas2</name>
    <name evidence="10" type="ORF">HUK65_13710</name>
</gene>
<comment type="cofactor">
    <cofactor evidence="1 9">
        <name>Mg(2+)</name>
        <dbReference type="ChEBI" id="CHEBI:18420"/>
    </cofactor>
</comment>
<sequence length="95" mass="10573">MAQRLLHVICYDISASRIRGRVAARLEARGVRVQRSVYELWLTTAQARRLGKELSGMLAPGDSLRIYPLSNRSLDRVQTKGPGLAPRALGDVLLF</sequence>
<comment type="subunit">
    <text evidence="9">Homodimer, forms a heterotetramer with a Cas1 homodimer.</text>
</comment>
<keyword evidence="7 9" id="KW-0460">Magnesium</keyword>
<keyword evidence="4 9" id="KW-0479">Metal-binding</keyword>
<evidence type="ECO:0000313" key="10">
    <source>
        <dbReference type="EMBL" id="NYS26046.1"/>
    </source>
</evidence>
<evidence type="ECO:0000256" key="7">
    <source>
        <dbReference type="ARBA" id="ARBA00022842"/>
    </source>
</evidence>
<dbReference type="InterPro" id="IPR019199">
    <property type="entry name" value="Virulence_VapD/CRISPR_Cas2"/>
</dbReference>
<dbReference type="HAMAP" id="MF_01471">
    <property type="entry name" value="Cas2"/>
    <property type="match status" value="1"/>
</dbReference>
<dbReference type="SUPFAM" id="SSF143430">
    <property type="entry name" value="TTP0101/SSO1404-like"/>
    <property type="match status" value="1"/>
</dbReference>
<dbReference type="Proteomes" id="UP000529417">
    <property type="component" value="Unassembled WGS sequence"/>
</dbReference>
<accession>A0A7Z0L094</accession>
<evidence type="ECO:0000256" key="8">
    <source>
        <dbReference type="ARBA" id="ARBA00023118"/>
    </source>
</evidence>
<dbReference type="InterPro" id="IPR021127">
    <property type="entry name" value="CRISPR_associated_Cas2"/>
</dbReference>
<dbReference type="Pfam" id="PF09827">
    <property type="entry name" value="CRISPR_Cas2"/>
    <property type="match status" value="1"/>
</dbReference>
<evidence type="ECO:0000256" key="9">
    <source>
        <dbReference type="HAMAP-Rule" id="MF_01471"/>
    </source>
</evidence>
<organism evidence="10 11">
    <name type="scientific">Rhabdonatronobacter sediminivivens</name>
    <dbReference type="NCBI Taxonomy" id="2743469"/>
    <lineage>
        <taxon>Bacteria</taxon>
        <taxon>Pseudomonadati</taxon>
        <taxon>Pseudomonadota</taxon>
        <taxon>Alphaproteobacteria</taxon>
        <taxon>Rhodobacterales</taxon>
        <taxon>Paracoccaceae</taxon>
        <taxon>Rhabdonatronobacter</taxon>
    </lineage>
</organism>
<feature type="binding site" evidence="9">
    <location>
        <position position="12"/>
    </location>
    <ligand>
        <name>Mg(2+)</name>
        <dbReference type="ChEBI" id="CHEBI:18420"/>
        <note>catalytic</note>
    </ligand>
</feature>
<dbReference type="Gene3D" id="3.30.70.240">
    <property type="match status" value="1"/>
</dbReference>
<keyword evidence="11" id="KW-1185">Reference proteome</keyword>
<evidence type="ECO:0000256" key="3">
    <source>
        <dbReference type="ARBA" id="ARBA00022722"/>
    </source>
</evidence>
<dbReference type="PANTHER" id="PTHR34405">
    <property type="entry name" value="CRISPR-ASSOCIATED ENDORIBONUCLEASE CAS2"/>
    <property type="match status" value="1"/>
</dbReference>
<dbReference type="GO" id="GO:0043571">
    <property type="term" value="P:maintenance of CRISPR repeat elements"/>
    <property type="evidence" value="ECO:0007669"/>
    <property type="project" value="UniProtKB-UniRule"/>
</dbReference>
<comment type="function">
    <text evidence="9">CRISPR (clustered regularly interspaced short palindromic repeat), is an adaptive immune system that provides protection against mobile genetic elements (viruses, transposable elements and conjugative plasmids). CRISPR clusters contain sequences complementary to antecedent mobile elements and target invading nucleic acids. CRISPR clusters are transcribed and processed into CRISPR RNA (crRNA). Functions as a ssRNA-specific endoribonuclease. Involved in the integration of spacer DNA into the CRISPR cassette.</text>
</comment>
<keyword evidence="6 9" id="KW-0378">Hydrolase</keyword>
<dbReference type="GO" id="GO:0046872">
    <property type="term" value="F:metal ion binding"/>
    <property type="evidence" value="ECO:0007669"/>
    <property type="project" value="UniProtKB-UniRule"/>
</dbReference>
<dbReference type="PANTHER" id="PTHR34405:SF3">
    <property type="entry name" value="CRISPR-ASSOCIATED ENDORIBONUCLEASE CAS2 3"/>
    <property type="match status" value="1"/>
</dbReference>
<dbReference type="GO" id="GO:0004521">
    <property type="term" value="F:RNA endonuclease activity"/>
    <property type="evidence" value="ECO:0007669"/>
    <property type="project" value="InterPro"/>
</dbReference>
<evidence type="ECO:0000313" key="11">
    <source>
        <dbReference type="Proteomes" id="UP000529417"/>
    </source>
</evidence>
<evidence type="ECO:0000256" key="5">
    <source>
        <dbReference type="ARBA" id="ARBA00022759"/>
    </source>
</evidence>
<keyword evidence="3 9" id="KW-0540">Nuclease</keyword>
<dbReference type="EC" id="3.1.-.-" evidence="9"/>
<comment type="similarity">
    <text evidence="2 9">Belongs to the CRISPR-associated endoribonuclease Cas2 protein family.</text>
</comment>
<evidence type="ECO:0000256" key="1">
    <source>
        <dbReference type="ARBA" id="ARBA00001946"/>
    </source>
</evidence>
<dbReference type="GO" id="GO:0016787">
    <property type="term" value="F:hydrolase activity"/>
    <property type="evidence" value="ECO:0007669"/>
    <property type="project" value="UniProtKB-KW"/>
</dbReference>
<protein>
    <recommendedName>
        <fullName evidence="9">CRISPR-associated endoribonuclease Cas2</fullName>
        <ecNumber evidence="9">3.1.-.-</ecNumber>
    </recommendedName>
</protein>
<evidence type="ECO:0000256" key="4">
    <source>
        <dbReference type="ARBA" id="ARBA00022723"/>
    </source>
</evidence>
<reference evidence="10 11" key="1">
    <citation type="journal article" date="2000" name="Arch. Microbiol.">
        <title>Rhodobaca bogoriensis gen. nov. and sp. nov., an alkaliphilic purple nonsulfur bacterium from African Rift Valley soda lakes.</title>
        <authorList>
            <person name="Milford A.D."/>
            <person name="Achenbach L.A."/>
            <person name="Jung D.O."/>
            <person name="Madigan M.T."/>
        </authorList>
    </citation>
    <scope>NUCLEOTIDE SEQUENCE [LARGE SCALE GENOMIC DNA]</scope>
    <source>
        <strain evidence="10 11">2376</strain>
    </source>
</reference>
<dbReference type="EMBL" id="JACBXS010000031">
    <property type="protein sequence ID" value="NYS26046.1"/>
    <property type="molecule type" value="Genomic_DNA"/>
</dbReference>
<dbReference type="NCBIfam" id="TIGR01573">
    <property type="entry name" value="cas2"/>
    <property type="match status" value="1"/>
</dbReference>
<keyword evidence="8 9" id="KW-0051">Antiviral defense</keyword>
<name>A0A7Z0L094_9RHOB</name>
<evidence type="ECO:0000256" key="6">
    <source>
        <dbReference type="ARBA" id="ARBA00022801"/>
    </source>
</evidence>
<proteinExistence type="inferred from homology"/>
<comment type="caution">
    <text evidence="10">The sequence shown here is derived from an EMBL/GenBank/DDBJ whole genome shotgun (WGS) entry which is preliminary data.</text>
</comment>
<keyword evidence="5 9" id="KW-0255">Endonuclease</keyword>
<evidence type="ECO:0000256" key="2">
    <source>
        <dbReference type="ARBA" id="ARBA00009959"/>
    </source>
</evidence>
<dbReference type="GO" id="GO:0051607">
    <property type="term" value="P:defense response to virus"/>
    <property type="evidence" value="ECO:0007669"/>
    <property type="project" value="UniProtKB-UniRule"/>
</dbReference>
<dbReference type="CDD" id="cd09725">
    <property type="entry name" value="Cas2_I_II_III"/>
    <property type="match status" value="1"/>
</dbReference>
<dbReference type="AlphaFoldDB" id="A0A7Z0L094"/>